<name>A0A317EPU3_9SPHI</name>
<reference evidence="1 2" key="1">
    <citation type="submission" date="2018-05" db="EMBL/GenBank/DDBJ databases">
        <title>Pedobacter paludis sp. nov., isolated from wetland soil.</title>
        <authorList>
            <person name="Zhang Y."/>
            <person name="Wang G."/>
        </authorList>
    </citation>
    <scope>NUCLEOTIDE SEQUENCE [LARGE SCALE GENOMIC DNA]</scope>
    <source>
        <strain evidence="1 2">KCTC22721</strain>
    </source>
</reference>
<dbReference type="Proteomes" id="UP000245379">
    <property type="component" value="Unassembled WGS sequence"/>
</dbReference>
<sequence length="125" mass="14557">MEKKIVYDFWGDCEIKSNWKIENLAEIISAKLFGNAPFIYGEHSIWEEIPSMYIERNIFGMLVIFGGYGGESGYTLRVQPYGDFGRYLHTNKIENEGINLDMYLYHLLKQSLKGHSEIQIIEPKI</sequence>
<dbReference type="AlphaFoldDB" id="A0A317EPU3"/>
<evidence type="ECO:0000313" key="2">
    <source>
        <dbReference type="Proteomes" id="UP000245379"/>
    </source>
</evidence>
<proteinExistence type="predicted"/>
<accession>A0A317EPU3</accession>
<comment type="caution">
    <text evidence="1">The sequence shown here is derived from an EMBL/GenBank/DDBJ whole genome shotgun (WGS) entry which is preliminary data.</text>
</comment>
<evidence type="ECO:0000313" key="1">
    <source>
        <dbReference type="EMBL" id="PWS28684.1"/>
    </source>
</evidence>
<protein>
    <submittedName>
        <fullName evidence="1">Uncharacterized protein</fullName>
    </submittedName>
</protein>
<organism evidence="1 2">
    <name type="scientific">Pedobacter yonginense</name>
    <dbReference type="NCBI Taxonomy" id="651869"/>
    <lineage>
        <taxon>Bacteria</taxon>
        <taxon>Pseudomonadati</taxon>
        <taxon>Bacteroidota</taxon>
        <taxon>Sphingobacteriia</taxon>
        <taxon>Sphingobacteriales</taxon>
        <taxon>Sphingobacteriaceae</taxon>
        <taxon>Pedobacter</taxon>
    </lineage>
</organism>
<dbReference type="OrthoDB" id="2988816at2"/>
<keyword evidence="2" id="KW-1185">Reference proteome</keyword>
<gene>
    <name evidence="1" type="ORF">DHW03_02220</name>
</gene>
<dbReference type="RefSeq" id="WP_109924114.1">
    <property type="nucleotide sequence ID" value="NZ_QGNZ01000001.1"/>
</dbReference>
<dbReference type="EMBL" id="QGNZ01000001">
    <property type="protein sequence ID" value="PWS28684.1"/>
    <property type="molecule type" value="Genomic_DNA"/>
</dbReference>